<name>A0A3S0H3T9_9BURK</name>
<protein>
    <submittedName>
        <fullName evidence="1">Uncharacterized protein</fullName>
    </submittedName>
</protein>
<proteinExistence type="predicted"/>
<dbReference type="EMBL" id="RXOE01000001">
    <property type="protein sequence ID" value="RTQ37088.1"/>
    <property type="molecule type" value="Genomic_DNA"/>
</dbReference>
<sequence>MKNRSATPWKKSRTYGDIHGGRTHRRFTDNIVARAHSLQRPGPGDALPLLLQDNPSRDFFFPVSVQECAAALQALPASHGEGITHIWLRRRPERMTGLDAPLALFIYGSGVRVIILYPWRVDGRLYVGRKKPKPQHVAPYLRFGAKLVSEHGRWYAAFSAADLKRFYLEHLFCHEVGHHVDWYSRHWSSANARQVEEFADQYAVQWGPFTKVVSQLPYSGGDADGDLGSTASPAST</sequence>
<dbReference type="RefSeq" id="WP_126468886.1">
    <property type="nucleotide sequence ID" value="NZ_RXOE01000001.1"/>
</dbReference>
<keyword evidence="2" id="KW-1185">Reference proteome</keyword>
<dbReference type="AlphaFoldDB" id="A0A3S0H3T9"/>
<evidence type="ECO:0000313" key="1">
    <source>
        <dbReference type="EMBL" id="RTQ37088.1"/>
    </source>
</evidence>
<dbReference type="OrthoDB" id="8857574at2"/>
<gene>
    <name evidence="1" type="ORF">EJP69_04990</name>
</gene>
<dbReference type="Proteomes" id="UP000267418">
    <property type="component" value="Unassembled WGS sequence"/>
</dbReference>
<evidence type="ECO:0000313" key="2">
    <source>
        <dbReference type="Proteomes" id="UP000267418"/>
    </source>
</evidence>
<comment type="caution">
    <text evidence="1">The sequence shown here is derived from an EMBL/GenBank/DDBJ whole genome shotgun (WGS) entry which is preliminary data.</text>
</comment>
<organism evidence="1 2">
    <name type="scientific">Variovorax gossypii</name>
    <dbReference type="NCBI Taxonomy" id="1679495"/>
    <lineage>
        <taxon>Bacteria</taxon>
        <taxon>Pseudomonadati</taxon>
        <taxon>Pseudomonadota</taxon>
        <taxon>Betaproteobacteria</taxon>
        <taxon>Burkholderiales</taxon>
        <taxon>Comamonadaceae</taxon>
        <taxon>Variovorax</taxon>
    </lineage>
</organism>
<reference evidence="1 2" key="1">
    <citation type="submission" date="2018-12" db="EMBL/GenBank/DDBJ databases">
        <title>The genome of Variovorax gossypii DSM 100435.</title>
        <authorList>
            <person name="Gao J."/>
            <person name="Sun J."/>
        </authorList>
    </citation>
    <scope>NUCLEOTIDE SEQUENCE [LARGE SCALE GENOMIC DNA]</scope>
    <source>
        <strain evidence="1 2">DSM 100435</strain>
    </source>
</reference>
<accession>A0A3S0H3T9</accession>